<dbReference type="Proteomes" id="UP001306950">
    <property type="component" value="Unassembled WGS sequence"/>
</dbReference>
<organism evidence="1 2">
    <name type="scientific">Paenibacillus haidiansis</name>
    <dbReference type="NCBI Taxonomy" id="1574488"/>
    <lineage>
        <taxon>Bacteria</taxon>
        <taxon>Bacillati</taxon>
        <taxon>Bacillota</taxon>
        <taxon>Bacilli</taxon>
        <taxon>Bacillales</taxon>
        <taxon>Paenibacillaceae</taxon>
        <taxon>Paenibacillus</taxon>
    </lineage>
</organism>
<name>A0ABU7VQN1_9BACL</name>
<keyword evidence="2" id="KW-1185">Reference proteome</keyword>
<evidence type="ECO:0000313" key="2">
    <source>
        <dbReference type="Proteomes" id="UP001306950"/>
    </source>
</evidence>
<reference evidence="1 2" key="1">
    <citation type="submission" date="2024-02" db="EMBL/GenBank/DDBJ databases">
        <title>A nitrogen-fixing paenibacillus bacterium.</title>
        <authorList>
            <person name="Zhang W.L."/>
            <person name="Chen S.F."/>
        </authorList>
    </citation>
    <scope>NUCLEOTIDE SEQUENCE [LARGE SCALE GENOMIC DNA]</scope>
    <source>
        <strain evidence="1 2">M1</strain>
    </source>
</reference>
<sequence length="63" mass="6988">MNNLTNVYAEWRMVSEEMIADGYAGSVDCGETVVREDFSTFAGLDEVIPFGAMLELEQAYETA</sequence>
<dbReference type="EMBL" id="JAZHPZ010000003">
    <property type="protein sequence ID" value="MEF2966081.1"/>
    <property type="molecule type" value="Genomic_DNA"/>
</dbReference>
<proteinExistence type="predicted"/>
<gene>
    <name evidence="1" type="ORF">V3851_09585</name>
</gene>
<evidence type="ECO:0000313" key="1">
    <source>
        <dbReference type="EMBL" id="MEF2966081.1"/>
    </source>
</evidence>
<comment type="caution">
    <text evidence="1">The sequence shown here is derived from an EMBL/GenBank/DDBJ whole genome shotgun (WGS) entry which is preliminary data.</text>
</comment>
<accession>A0ABU7VQN1</accession>
<dbReference type="RefSeq" id="WP_331846295.1">
    <property type="nucleotide sequence ID" value="NZ_JAZHPZ010000003.1"/>
</dbReference>
<protein>
    <submittedName>
        <fullName evidence="1">Uncharacterized protein</fullName>
    </submittedName>
</protein>